<dbReference type="GO" id="GO:0030163">
    <property type="term" value="P:protein catabolic process"/>
    <property type="evidence" value="ECO:0007669"/>
    <property type="project" value="UniProtKB-UniRule"/>
</dbReference>
<dbReference type="STRING" id="28128.HMPREF3226_02814"/>
<dbReference type="Pfam" id="PF03588">
    <property type="entry name" value="Leu_Phe_trans"/>
    <property type="match status" value="1"/>
</dbReference>
<dbReference type="EC" id="2.3.2.6" evidence="4"/>
<dbReference type="Gene3D" id="3.40.630.70">
    <property type="entry name" value="Leucyl/phenylalanyl-tRNA-protein transferase, C-terminal domain"/>
    <property type="match status" value="1"/>
</dbReference>
<protein>
    <recommendedName>
        <fullName evidence="4">Leucyl/phenylalanyl-tRNA--protein transferase</fullName>
        <ecNumber evidence="4">2.3.2.6</ecNumber>
    </recommendedName>
    <alternativeName>
        <fullName evidence="4">L/F-transferase</fullName>
    </alternativeName>
    <alternativeName>
        <fullName evidence="4">Leucyltransferase</fullName>
    </alternativeName>
    <alternativeName>
        <fullName evidence="4">Phenyalanyltransferase</fullName>
    </alternativeName>
</protein>
<organism evidence="5 6">
    <name type="scientific">Prevotella corporis</name>
    <dbReference type="NCBI Taxonomy" id="28128"/>
    <lineage>
        <taxon>Bacteria</taxon>
        <taxon>Pseudomonadati</taxon>
        <taxon>Bacteroidota</taxon>
        <taxon>Bacteroidia</taxon>
        <taxon>Bacteroidales</taxon>
        <taxon>Prevotellaceae</taxon>
        <taxon>Prevotella</taxon>
    </lineage>
</organism>
<evidence type="ECO:0000313" key="5">
    <source>
        <dbReference type="EMBL" id="KXA31963.1"/>
    </source>
</evidence>
<dbReference type="InterPro" id="IPR042203">
    <property type="entry name" value="Leu/Phe-tRNA_Trfase_C"/>
</dbReference>
<dbReference type="PANTHER" id="PTHR30098">
    <property type="entry name" value="LEUCYL/PHENYLALANYL-TRNA--PROTEIN TRANSFERASE"/>
    <property type="match status" value="1"/>
</dbReference>
<dbReference type="InterPro" id="IPR016181">
    <property type="entry name" value="Acyl_CoA_acyltransferase"/>
</dbReference>
<dbReference type="Gene3D" id="3.30.70.3550">
    <property type="entry name" value="Leucyl/phenylalanyl-tRNA-protein transferase, N-terminal domain"/>
    <property type="match status" value="1"/>
</dbReference>
<keyword evidence="3 4" id="KW-0012">Acyltransferase</keyword>
<evidence type="ECO:0000256" key="2">
    <source>
        <dbReference type="ARBA" id="ARBA00022679"/>
    </source>
</evidence>
<dbReference type="NCBIfam" id="TIGR00667">
    <property type="entry name" value="aat"/>
    <property type="match status" value="1"/>
</dbReference>
<dbReference type="PANTHER" id="PTHR30098:SF2">
    <property type="entry name" value="LEUCYL_PHENYLALANYL-TRNA--PROTEIN TRANSFERASE"/>
    <property type="match status" value="1"/>
</dbReference>
<evidence type="ECO:0000313" key="6">
    <source>
        <dbReference type="Proteomes" id="UP000070533"/>
    </source>
</evidence>
<dbReference type="Proteomes" id="UP000070533">
    <property type="component" value="Unassembled WGS sequence"/>
</dbReference>
<name>A0A133PSZ0_9BACT</name>
<dbReference type="eggNOG" id="COG2360">
    <property type="taxonomic scope" value="Bacteria"/>
</dbReference>
<comment type="function">
    <text evidence="4">Functions in the N-end rule pathway of protein degradation where it conjugates Leu, Phe and, less efficiently, Met from aminoacyl-tRNAs to the N-termini of proteins containing an N-terminal arginine or lysine.</text>
</comment>
<comment type="catalytic activity">
    <reaction evidence="4">
        <text>L-phenylalanyl-tRNA(Phe) + an N-terminal L-alpha-aminoacyl-[protein] = an N-terminal L-phenylalanyl-L-alpha-aminoacyl-[protein] + tRNA(Phe)</text>
        <dbReference type="Rhea" id="RHEA:43632"/>
        <dbReference type="Rhea" id="RHEA-COMP:9668"/>
        <dbReference type="Rhea" id="RHEA-COMP:9699"/>
        <dbReference type="Rhea" id="RHEA-COMP:10636"/>
        <dbReference type="Rhea" id="RHEA-COMP:10637"/>
        <dbReference type="ChEBI" id="CHEBI:78442"/>
        <dbReference type="ChEBI" id="CHEBI:78531"/>
        <dbReference type="ChEBI" id="CHEBI:78597"/>
        <dbReference type="ChEBI" id="CHEBI:83561"/>
        <dbReference type="EC" id="2.3.2.6"/>
    </reaction>
</comment>
<comment type="catalytic activity">
    <reaction evidence="4">
        <text>N-terminal L-lysyl-[protein] + L-leucyl-tRNA(Leu) = N-terminal L-leucyl-L-lysyl-[protein] + tRNA(Leu) + H(+)</text>
        <dbReference type="Rhea" id="RHEA:12340"/>
        <dbReference type="Rhea" id="RHEA-COMP:9613"/>
        <dbReference type="Rhea" id="RHEA-COMP:9622"/>
        <dbReference type="Rhea" id="RHEA-COMP:12670"/>
        <dbReference type="Rhea" id="RHEA-COMP:12671"/>
        <dbReference type="ChEBI" id="CHEBI:15378"/>
        <dbReference type="ChEBI" id="CHEBI:65249"/>
        <dbReference type="ChEBI" id="CHEBI:78442"/>
        <dbReference type="ChEBI" id="CHEBI:78494"/>
        <dbReference type="ChEBI" id="CHEBI:133043"/>
        <dbReference type="EC" id="2.3.2.6"/>
    </reaction>
</comment>
<dbReference type="GO" id="GO:0008914">
    <property type="term" value="F:leucyl-tRNA--protein transferase activity"/>
    <property type="evidence" value="ECO:0007669"/>
    <property type="project" value="UniProtKB-UniRule"/>
</dbReference>
<dbReference type="AlphaFoldDB" id="A0A133PSZ0"/>
<evidence type="ECO:0000256" key="1">
    <source>
        <dbReference type="ARBA" id="ARBA00022490"/>
    </source>
</evidence>
<comment type="catalytic activity">
    <reaction evidence="4">
        <text>N-terminal L-arginyl-[protein] + L-leucyl-tRNA(Leu) = N-terminal L-leucyl-L-arginyl-[protein] + tRNA(Leu) + H(+)</text>
        <dbReference type="Rhea" id="RHEA:50416"/>
        <dbReference type="Rhea" id="RHEA-COMP:9613"/>
        <dbReference type="Rhea" id="RHEA-COMP:9622"/>
        <dbReference type="Rhea" id="RHEA-COMP:12672"/>
        <dbReference type="Rhea" id="RHEA-COMP:12673"/>
        <dbReference type="ChEBI" id="CHEBI:15378"/>
        <dbReference type="ChEBI" id="CHEBI:64719"/>
        <dbReference type="ChEBI" id="CHEBI:78442"/>
        <dbReference type="ChEBI" id="CHEBI:78494"/>
        <dbReference type="ChEBI" id="CHEBI:133044"/>
        <dbReference type="EC" id="2.3.2.6"/>
    </reaction>
</comment>
<evidence type="ECO:0000256" key="4">
    <source>
        <dbReference type="HAMAP-Rule" id="MF_00688"/>
    </source>
</evidence>
<dbReference type="InterPro" id="IPR004616">
    <property type="entry name" value="Leu/Phe-tRNA_Trfase"/>
</dbReference>
<proteinExistence type="inferred from homology"/>
<dbReference type="InterPro" id="IPR042221">
    <property type="entry name" value="Leu/Phe-tRNA_Trfase_N"/>
</dbReference>
<keyword evidence="1 4" id="KW-0963">Cytoplasm</keyword>
<gene>
    <name evidence="4" type="primary">aat</name>
    <name evidence="5" type="ORF">HMPREF3226_02814</name>
</gene>
<sequence length="219" mass="24912">MEENAMIVKLDPDVLGFPDPHLGEDDGLFAIGGDLSIDRLLLAYSYGIFPWFDFRRWNDILWWCPMDRFVIFPDKIHVSHSMRTLMNKELYTVGFNDDFDGVISNCSRLRYHEVGAWLGEDMIEAYKCLHEQGFAASVEVRDKSGKLVGGLYGVTIGRNFFGESMFSLVPSASKLALIHLARFMKDNGGGLIDCQFETPHLKSMGGSHISYDEYMKYLI</sequence>
<keyword evidence="2 4" id="KW-0808">Transferase</keyword>
<dbReference type="SUPFAM" id="SSF55729">
    <property type="entry name" value="Acyl-CoA N-acyltransferases (Nat)"/>
    <property type="match status" value="1"/>
</dbReference>
<comment type="similarity">
    <text evidence="4">Belongs to the L/F-transferase family.</text>
</comment>
<dbReference type="HAMAP" id="MF_00688">
    <property type="entry name" value="Leu_Phe_trans"/>
    <property type="match status" value="1"/>
</dbReference>
<accession>A0A133PSZ0</accession>
<keyword evidence="6" id="KW-1185">Reference proteome</keyword>
<reference evidence="6" key="1">
    <citation type="submission" date="2016-01" db="EMBL/GenBank/DDBJ databases">
        <authorList>
            <person name="Mitreva M."/>
            <person name="Pepin K.H."/>
            <person name="Mihindukulasuriya K.A."/>
            <person name="Fulton R."/>
            <person name="Fronick C."/>
            <person name="O'Laughlin M."/>
            <person name="Miner T."/>
            <person name="Herter B."/>
            <person name="Rosa B.A."/>
            <person name="Cordes M."/>
            <person name="Tomlinson C."/>
            <person name="Wollam A."/>
            <person name="Palsikar V.B."/>
            <person name="Mardis E.R."/>
            <person name="Wilson R.K."/>
        </authorList>
    </citation>
    <scope>NUCLEOTIDE SEQUENCE [LARGE SCALE GENOMIC DNA]</scope>
    <source>
        <strain evidence="6">MJR7716</strain>
    </source>
</reference>
<comment type="subcellular location">
    <subcellularLocation>
        <location evidence="4">Cytoplasm</location>
    </subcellularLocation>
</comment>
<dbReference type="PATRIC" id="fig|28128.5.peg.2900"/>
<comment type="caution">
    <text evidence="5">The sequence shown here is derived from an EMBL/GenBank/DDBJ whole genome shotgun (WGS) entry which is preliminary data.</text>
</comment>
<dbReference type="GO" id="GO:0005737">
    <property type="term" value="C:cytoplasm"/>
    <property type="evidence" value="ECO:0007669"/>
    <property type="project" value="UniProtKB-SubCell"/>
</dbReference>
<evidence type="ECO:0000256" key="3">
    <source>
        <dbReference type="ARBA" id="ARBA00023315"/>
    </source>
</evidence>
<dbReference type="EMBL" id="LRQG01000263">
    <property type="protein sequence ID" value="KXA31963.1"/>
    <property type="molecule type" value="Genomic_DNA"/>
</dbReference>